<dbReference type="AlphaFoldDB" id="A0A1I4I4X9"/>
<dbReference type="GO" id="GO:0005829">
    <property type="term" value="C:cytosol"/>
    <property type="evidence" value="ECO:0007669"/>
    <property type="project" value="TreeGrafter"/>
</dbReference>
<keyword evidence="1 3" id="KW-0963">Cytoplasm</keyword>
<dbReference type="PANTHER" id="PTHR30308">
    <property type="entry name" value="TMRNA-BINDING COMPONENT OF TRANS-TRANSLATION TAGGING COMPLEX"/>
    <property type="match status" value="1"/>
</dbReference>
<dbReference type="CDD" id="cd09294">
    <property type="entry name" value="SmpB"/>
    <property type="match status" value="1"/>
</dbReference>
<name>A0A1I4I4X9_9FIRM</name>
<dbReference type="Gene3D" id="2.40.280.10">
    <property type="match status" value="1"/>
</dbReference>
<evidence type="ECO:0000256" key="1">
    <source>
        <dbReference type="ARBA" id="ARBA00022490"/>
    </source>
</evidence>
<reference evidence="6" key="1">
    <citation type="submission" date="2016-10" db="EMBL/GenBank/DDBJ databases">
        <authorList>
            <person name="Varghese N."/>
            <person name="Submissions S."/>
        </authorList>
    </citation>
    <scope>NUCLEOTIDE SEQUENCE [LARGE SCALE GENOMIC DNA]</scope>
    <source>
        <strain evidence="6">DSM 13327</strain>
    </source>
</reference>
<feature type="region of interest" description="Disordered" evidence="4">
    <location>
        <begin position="132"/>
        <end position="157"/>
    </location>
</feature>
<evidence type="ECO:0000313" key="5">
    <source>
        <dbReference type="EMBL" id="SFL49324.1"/>
    </source>
</evidence>
<comment type="subcellular location">
    <subcellularLocation>
        <location evidence="3">Cytoplasm</location>
    </subcellularLocation>
    <text evidence="3">The tmRNA-SmpB complex associates with stalled 70S ribosomes.</text>
</comment>
<dbReference type="STRING" id="1123291.SAMN04490355_1006133"/>
<evidence type="ECO:0000256" key="2">
    <source>
        <dbReference type="ARBA" id="ARBA00022884"/>
    </source>
</evidence>
<sequence length="157" mass="18174">MKDATASIKIITENRKARHDFHIHESYETGIVLTGTEVKSLRAGKANLKDAYARIEKSELMLHNAHISPYDAGNRFNHEPLRVRKLLMHRSEIDKLLGKTKEKGYTLVPLKMYFAHGLAKLQLGLATGKKNFDKRQDMAERDAKREMDRAFRERQKE</sequence>
<dbReference type="InterPro" id="IPR000037">
    <property type="entry name" value="SsrA-bd_prot"/>
</dbReference>
<dbReference type="GO" id="GO:0070929">
    <property type="term" value="P:trans-translation"/>
    <property type="evidence" value="ECO:0007669"/>
    <property type="project" value="UniProtKB-UniRule"/>
</dbReference>
<dbReference type="Proteomes" id="UP000199520">
    <property type="component" value="Unassembled WGS sequence"/>
</dbReference>
<dbReference type="InterPro" id="IPR020081">
    <property type="entry name" value="SsrA-bd_prot_CS"/>
</dbReference>
<keyword evidence="2 3" id="KW-0694">RNA-binding</keyword>
<dbReference type="NCBIfam" id="TIGR00086">
    <property type="entry name" value="smpB"/>
    <property type="match status" value="1"/>
</dbReference>
<dbReference type="Pfam" id="PF01668">
    <property type="entry name" value="SmpB"/>
    <property type="match status" value="1"/>
</dbReference>
<dbReference type="OrthoDB" id="9805462at2"/>
<dbReference type="GO" id="GO:0003723">
    <property type="term" value="F:RNA binding"/>
    <property type="evidence" value="ECO:0007669"/>
    <property type="project" value="UniProtKB-UniRule"/>
</dbReference>
<evidence type="ECO:0000313" key="6">
    <source>
        <dbReference type="Proteomes" id="UP000199520"/>
    </source>
</evidence>
<gene>
    <name evidence="3" type="primary">smpB</name>
    <name evidence="5" type="ORF">SAMN04490355_1006133</name>
</gene>
<dbReference type="EMBL" id="FOTS01000006">
    <property type="protein sequence ID" value="SFL49324.1"/>
    <property type="molecule type" value="Genomic_DNA"/>
</dbReference>
<dbReference type="RefSeq" id="WP_007941618.1">
    <property type="nucleotide sequence ID" value="NZ_FOTS01000006.1"/>
</dbReference>
<organism evidence="5 6">
    <name type="scientific">Pelosinus propionicus DSM 13327</name>
    <dbReference type="NCBI Taxonomy" id="1123291"/>
    <lineage>
        <taxon>Bacteria</taxon>
        <taxon>Bacillati</taxon>
        <taxon>Bacillota</taxon>
        <taxon>Negativicutes</taxon>
        <taxon>Selenomonadales</taxon>
        <taxon>Sporomusaceae</taxon>
        <taxon>Pelosinus</taxon>
    </lineage>
</organism>
<accession>A0A1I4I4X9</accession>
<dbReference type="HAMAP" id="MF_00023">
    <property type="entry name" value="SmpB"/>
    <property type="match status" value="1"/>
</dbReference>
<comment type="function">
    <text evidence="3">Required for rescue of stalled ribosomes mediated by trans-translation. Binds to transfer-messenger RNA (tmRNA), required for stable association of tmRNA with ribosomes. tmRNA and SmpB together mimic tRNA shape, replacing the anticodon stem-loop with SmpB. tmRNA is encoded by the ssrA gene; the 2 termini fold to resemble tRNA(Ala) and it encodes a 'tag peptide', a short internal open reading frame. During trans-translation Ala-aminoacylated tmRNA acts like a tRNA, entering the A-site of stalled ribosomes, displacing the stalled mRNA. The ribosome then switches to translate the ORF on the tmRNA; the nascent peptide is terminated with the 'tag peptide' encoded by the tmRNA and targeted for degradation. The ribosome is freed to recommence translation, which seems to be the essential function of trans-translation.</text>
</comment>
<dbReference type="InterPro" id="IPR023620">
    <property type="entry name" value="SmpB"/>
</dbReference>
<dbReference type="PANTHER" id="PTHR30308:SF2">
    <property type="entry name" value="SSRA-BINDING PROTEIN"/>
    <property type="match status" value="1"/>
</dbReference>
<protein>
    <recommendedName>
        <fullName evidence="3">SsrA-binding protein</fullName>
    </recommendedName>
    <alternativeName>
        <fullName evidence="3">Small protein B</fullName>
    </alternativeName>
</protein>
<keyword evidence="6" id="KW-1185">Reference proteome</keyword>
<comment type="similarity">
    <text evidence="3">Belongs to the SmpB family.</text>
</comment>
<dbReference type="NCBIfam" id="NF003843">
    <property type="entry name" value="PRK05422.1"/>
    <property type="match status" value="1"/>
</dbReference>
<evidence type="ECO:0000256" key="4">
    <source>
        <dbReference type="SAM" id="MobiDB-lite"/>
    </source>
</evidence>
<dbReference type="GO" id="GO:0070930">
    <property type="term" value="P:trans-translation-dependent protein tagging"/>
    <property type="evidence" value="ECO:0007669"/>
    <property type="project" value="TreeGrafter"/>
</dbReference>
<dbReference type="SUPFAM" id="SSF74982">
    <property type="entry name" value="Small protein B (SmpB)"/>
    <property type="match status" value="1"/>
</dbReference>
<evidence type="ECO:0000256" key="3">
    <source>
        <dbReference type="HAMAP-Rule" id="MF_00023"/>
    </source>
</evidence>
<proteinExistence type="inferred from homology"/>
<dbReference type="PROSITE" id="PS01317">
    <property type="entry name" value="SSRP"/>
    <property type="match status" value="1"/>
</dbReference>